<evidence type="ECO:0000313" key="2">
    <source>
        <dbReference type="Proteomes" id="UP000249402"/>
    </source>
</evidence>
<sequence>MERKPKLLDSRACFEALVQCHMRYSRLNATPVEIPQETEVQGAMAETTGDLSELIIAMKFSLEAARTLSLEEFSQLLVFLGDPRAGSKYPQGLLQAKLTQRLQEFYLIEQQMSGLPSNELSIPGGPVDADLGIALHLATGRDISRDFWDPRSASISLLQEKGMSDRFTFGYDWHWRAEEAYLDRSDCPVRKWPRHLRELHDQMSADILGMLSLPFLITGSACTRTNLSKTLKETNKRLEIPISLHTTLKFDLDFRNNSLRRMIAHVYHPSSGFTAKISMRESMASQIDAGLNFFLWLTGRSYDANSFRRTYSQAGPCRKKSAPLAEMYSYIRKEREEQRNLKLSEYSPSFLGWVGRYLFQDPVTILLCGNSVAVAALWKIRTKMSISRQRHILRARTQKELEREQESGNISEGFRSNQGQCLFHGKAVVVLKSGYVKLAAPAHDFRLHFRMAAREARRILALQKETKIYFFPYEVVLRVDNSTVYRKPIERLLASVHGEEWLVQIVSELKVIQGGLAKETGSGQVIPEARLAVIPHDNRLGNSWRNGELQRKLSIGSIFPCTEISNSAKVGRVYFKGLQLYVPQKADFNTVFVQCDLVPEGFRHPNACPAESDTNDPANRLGIRVCYKVRGSSERSEFWATMDGECNTKILNSLVDFLDGRSEEWTEKQPRRFLPRNILKGRRKISYTS</sequence>
<dbReference type="Proteomes" id="UP000249402">
    <property type="component" value="Unassembled WGS sequence"/>
</dbReference>
<dbReference type="GeneID" id="37228151"/>
<dbReference type="STRING" id="1448316.A0A395GUR1"/>
<dbReference type="RefSeq" id="XP_025573497.1">
    <property type="nucleotide sequence ID" value="XM_025723286.1"/>
</dbReference>
<organism evidence="1 2">
    <name type="scientific">Aspergillus ibericus CBS 121593</name>
    <dbReference type="NCBI Taxonomy" id="1448316"/>
    <lineage>
        <taxon>Eukaryota</taxon>
        <taxon>Fungi</taxon>
        <taxon>Dikarya</taxon>
        <taxon>Ascomycota</taxon>
        <taxon>Pezizomycotina</taxon>
        <taxon>Eurotiomycetes</taxon>
        <taxon>Eurotiomycetidae</taxon>
        <taxon>Eurotiales</taxon>
        <taxon>Aspergillaceae</taxon>
        <taxon>Aspergillus</taxon>
        <taxon>Aspergillus subgen. Circumdati</taxon>
    </lineage>
</organism>
<gene>
    <name evidence="1" type="ORF">BO80DRAFT_478634</name>
</gene>
<dbReference type="VEuPathDB" id="FungiDB:BO80DRAFT_478634"/>
<name>A0A395GUR1_9EURO</name>
<proteinExistence type="predicted"/>
<protein>
    <submittedName>
        <fullName evidence="1">Uncharacterized protein</fullName>
    </submittedName>
</protein>
<accession>A0A395GUR1</accession>
<dbReference type="EMBL" id="KZ824448">
    <property type="protein sequence ID" value="RAK99169.1"/>
    <property type="molecule type" value="Genomic_DNA"/>
</dbReference>
<dbReference type="OrthoDB" id="4495314at2759"/>
<reference evidence="1 2" key="1">
    <citation type="submission" date="2018-02" db="EMBL/GenBank/DDBJ databases">
        <title>The genomes of Aspergillus section Nigri reveals drivers in fungal speciation.</title>
        <authorList>
            <consortium name="DOE Joint Genome Institute"/>
            <person name="Vesth T.C."/>
            <person name="Nybo J."/>
            <person name="Theobald S."/>
            <person name="Brandl J."/>
            <person name="Frisvad J.C."/>
            <person name="Nielsen K.F."/>
            <person name="Lyhne E.K."/>
            <person name="Kogle M.E."/>
            <person name="Kuo A."/>
            <person name="Riley R."/>
            <person name="Clum A."/>
            <person name="Nolan M."/>
            <person name="Lipzen A."/>
            <person name="Salamov A."/>
            <person name="Henrissat B."/>
            <person name="Wiebenga A."/>
            <person name="De vries R.P."/>
            <person name="Grigoriev I.V."/>
            <person name="Mortensen U.H."/>
            <person name="Andersen M.R."/>
            <person name="Baker S.E."/>
        </authorList>
    </citation>
    <scope>NUCLEOTIDE SEQUENCE [LARGE SCALE GENOMIC DNA]</scope>
    <source>
        <strain evidence="1 2">CBS 121593</strain>
    </source>
</reference>
<evidence type="ECO:0000313" key="1">
    <source>
        <dbReference type="EMBL" id="RAK99169.1"/>
    </source>
</evidence>
<dbReference type="AlphaFoldDB" id="A0A395GUR1"/>
<keyword evidence="2" id="KW-1185">Reference proteome</keyword>